<dbReference type="FunFam" id="3.30.950.10:FF:000001">
    <property type="entry name" value="Siroheme synthase"/>
    <property type="match status" value="1"/>
</dbReference>
<gene>
    <name evidence="14" type="primary">cysG</name>
    <name evidence="14" type="ORF">GPAL_3761</name>
</gene>
<dbReference type="Pfam" id="PF00590">
    <property type="entry name" value="TP_methylase"/>
    <property type="match status" value="1"/>
</dbReference>
<evidence type="ECO:0000256" key="9">
    <source>
        <dbReference type="ARBA" id="ARBA00023244"/>
    </source>
</evidence>
<reference evidence="15" key="1">
    <citation type="journal article" date="2014" name="Environ. Microbiol.">
        <title>Comparative genomics of the marine bacterial genus Glaciecola reveals the high degree of genomic diversity and genomic characteristic for cold adaptation.</title>
        <authorList>
            <person name="Qin Q.L."/>
            <person name="Xie B.B."/>
            <person name="Yu Y."/>
            <person name="Shu Y.L."/>
            <person name="Rong J.C."/>
            <person name="Zhang Y.J."/>
            <person name="Zhao D.L."/>
            <person name="Chen X.L."/>
            <person name="Zhang X.Y."/>
            <person name="Chen B."/>
            <person name="Zhou B.C."/>
            <person name="Zhang Y.Z."/>
        </authorList>
    </citation>
    <scope>NUCLEOTIDE SEQUENCE [LARGE SCALE GENOMIC DNA]</scope>
    <source>
        <strain evidence="15">ACAM 615</strain>
    </source>
</reference>
<evidence type="ECO:0000256" key="10">
    <source>
        <dbReference type="ARBA" id="ARBA00023268"/>
    </source>
</evidence>
<dbReference type="CDD" id="cd11642">
    <property type="entry name" value="SUMT"/>
    <property type="match status" value="1"/>
</dbReference>
<dbReference type="RefSeq" id="WP_006014981.1">
    <property type="nucleotide sequence ID" value="NZ_BAEQ01000065.1"/>
</dbReference>
<evidence type="ECO:0000313" key="14">
    <source>
        <dbReference type="EMBL" id="GAC30601.1"/>
    </source>
</evidence>
<keyword evidence="10" id="KW-0511">Multifunctional enzyme</keyword>
<keyword evidence="8" id="KW-0456">Lyase</keyword>
<dbReference type="FunFam" id="3.40.1010.10:FF:000001">
    <property type="entry name" value="Siroheme synthase"/>
    <property type="match status" value="1"/>
</dbReference>
<dbReference type="NCBIfam" id="NF004790">
    <property type="entry name" value="PRK06136.1"/>
    <property type="match status" value="1"/>
</dbReference>
<evidence type="ECO:0000256" key="8">
    <source>
        <dbReference type="ARBA" id="ARBA00023239"/>
    </source>
</evidence>
<dbReference type="EC" id="2.1.1.107" evidence="2"/>
<dbReference type="InterPro" id="IPR006366">
    <property type="entry name" value="CobA/CysG_C"/>
</dbReference>
<dbReference type="STRING" id="1121922.GCA_000428905_03295"/>
<keyword evidence="15" id="KW-1185">Reference proteome</keyword>
<dbReference type="GO" id="GO:0009236">
    <property type="term" value="P:cobalamin biosynthetic process"/>
    <property type="evidence" value="ECO:0007669"/>
    <property type="project" value="UniProtKB-KW"/>
</dbReference>
<name>K6Z2Y5_9ALTE</name>
<dbReference type="SUPFAM" id="SSF53790">
    <property type="entry name" value="Tetrapyrrole methylase"/>
    <property type="match status" value="1"/>
</dbReference>
<evidence type="ECO:0000313" key="15">
    <source>
        <dbReference type="Proteomes" id="UP000006251"/>
    </source>
</evidence>
<dbReference type="InterPro" id="IPR003043">
    <property type="entry name" value="Uropor_MeTrfase_CS"/>
</dbReference>
<accession>K6Z2Y5</accession>
<evidence type="ECO:0000256" key="12">
    <source>
        <dbReference type="ARBA" id="ARBA00060548"/>
    </source>
</evidence>
<evidence type="ECO:0000256" key="5">
    <source>
        <dbReference type="ARBA" id="ARBA00022679"/>
    </source>
</evidence>
<keyword evidence="4" id="KW-0489">Methyltransferase</keyword>
<dbReference type="InterPro" id="IPR014776">
    <property type="entry name" value="4pyrrole_Mease_sub2"/>
</dbReference>
<organism evidence="14 15">
    <name type="scientific">Brumicola pallidula DSM 14239 = ACAM 615</name>
    <dbReference type="NCBI Taxonomy" id="1121922"/>
    <lineage>
        <taxon>Bacteria</taxon>
        <taxon>Pseudomonadati</taxon>
        <taxon>Pseudomonadota</taxon>
        <taxon>Gammaproteobacteria</taxon>
        <taxon>Alteromonadales</taxon>
        <taxon>Alteromonadaceae</taxon>
        <taxon>Brumicola</taxon>
    </lineage>
</organism>
<proteinExistence type="inferred from homology"/>
<feature type="domain" description="Tetrapyrrole methylase" evidence="13">
    <location>
        <begin position="46"/>
        <end position="257"/>
    </location>
</feature>
<evidence type="ECO:0000256" key="2">
    <source>
        <dbReference type="ARBA" id="ARBA00012162"/>
    </source>
</evidence>
<dbReference type="InterPro" id="IPR014777">
    <property type="entry name" value="4pyrrole_Mease_sub1"/>
</dbReference>
<evidence type="ECO:0000256" key="4">
    <source>
        <dbReference type="ARBA" id="ARBA00022603"/>
    </source>
</evidence>
<dbReference type="AlphaFoldDB" id="K6Z2Y5"/>
<comment type="pathway">
    <text evidence="12">Cofactor biosynthesis; adenosylcobalamin biosynthesis; precorrin-2 from uroporphyrinogen III: step 1/1.</text>
</comment>
<keyword evidence="3" id="KW-0169">Cobalamin biosynthesis</keyword>
<dbReference type="NCBIfam" id="TIGR01469">
    <property type="entry name" value="cobA_cysG_Cterm"/>
    <property type="match status" value="1"/>
</dbReference>
<evidence type="ECO:0000256" key="3">
    <source>
        <dbReference type="ARBA" id="ARBA00022573"/>
    </source>
</evidence>
<dbReference type="Gene3D" id="3.30.950.10">
    <property type="entry name" value="Methyltransferase, Cobalt-precorrin-4 Transmethylase, Domain 2"/>
    <property type="match status" value="1"/>
</dbReference>
<dbReference type="GO" id="GO:0032259">
    <property type="term" value="P:methylation"/>
    <property type="evidence" value="ECO:0007669"/>
    <property type="project" value="UniProtKB-KW"/>
</dbReference>
<evidence type="ECO:0000256" key="7">
    <source>
        <dbReference type="ARBA" id="ARBA00023002"/>
    </source>
</evidence>
<evidence type="ECO:0000256" key="6">
    <source>
        <dbReference type="ARBA" id="ARBA00022691"/>
    </source>
</evidence>
<dbReference type="Gene3D" id="3.40.1010.10">
    <property type="entry name" value="Cobalt-precorrin-4 Transmethylase, Domain 1"/>
    <property type="match status" value="1"/>
</dbReference>
<comment type="caution">
    <text evidence="14">The sequence shown here is derived from an EMBL/GenBank/DDBJ whole genome shotgun (WGS) entry which is preliminary data.</text>
</comment>
<dbReference type="PROSITE" id="PS00839">
    <property type="entry name" value="SUMT_1"/>
    <property type="match status" value="1"/>
</dbReference>
<dbReference type="EMBL" id="BAEQ01000065">
    <property type="protein sequence ID" value="GAC30601.1"/>
    <property type="molecule type" value="Genomic_DNA"/>
</dbReference>
<keyword evidence="6" id="KW-0949">S-adenosyl-L-methionine</keyword>
<sequence>MTTSMNNIVNAGMDFFKVGWQQFWIPSQKSRVVVHRAKTQAKIGSVAIVGAGPGDAELLTIKAYKALQNADVVLFDWLVDESVLRIIPAHIEKEFVGKRAGKHSMQQTDICQRILLHAMAGKRVVRLKGGDPAIFARTVEETQMLNQYNVPFCIIPGITSASGASAYTGIPLTHRECASSVRFITASLKIPSSEPNWKELVSSSENQTMVFYMGLKKLDLICCRLINNGLATSFPIAVVDNACTPIQRTEIGTISTITRQVEEAKFTGPAMIVVGKVVDYKQAVTLALMYTVSVNPY</sequence>
<keyword evidence="9" id="KW-0627">Porphyrin biosynthesis</keyword>
<evidence type="ECO:0000256" key="1">
    <source>
        <dbReference type="ARBA" id="ARBA00005879"/>
    </source>
</evidence>
<comment type="pathway">
    <text evidence="11">Porphyrin-containing compound metabolism; siroheme biosynthesis; precorrin-2 from uroporphyrinogen III: step 1/1.</text>
</comment>
<dbReference type="GO" id="GO:0019354">
    <property type="term" value="P:siroheme biosynthetic process"/>
    <property type="evidence" value="ECO:0007669"/>
    <property type="project" value="UniProtKB-UniPathway"/>
</dbReference>
<dbReference type="PANTHER" id="PTHR45790:SF1">
    <property type="entry name" value="SIROHEME SYNTHASE"/>
    <property type="match status" value="1"/>
</dbReference>
<dbReference type="PANTHER" id="PTHR45790">
    <property type="entry name" value="SIROHEME SYNTHASE-RELATED"/>
    <property type="match status" value="1"/>
</dbReference>
<dbReference type="GO" id="GO:0016829">
    <property type="term" value="F:lyase activity"/>
    <property type="evidence" value="ECO:0007669"/>
    <property type="project" value="UniProtKB-KW"/>
</dbReference>
<dbReference type="Proteomes" id="UP000006251">
    <property type="component" value="Unassembled WGS sequence"/>
</dbReference>
<comment type="similarity">
    <text evidence="1">Belongs to the precorrin methyltransferase family.</text>
</comment>
<dbReference type="GO" id="GO:0016491">
    <property type="term" value="F:oxidoreductase activity"/>
    <property type="evidence" value="ECO:0007669"/>
    <property type="project" value="UniProtKB-KW"/>
</dbReference>
<dbReference type="OrthoDB" id="9815856at2"/>
<evidence type="ECO:0000259" key="13">
    <source>
        <dbReference type="Pfam" id="PF00590"/>
    </source>
</evidence>
<keyword evidence="5" id="KW-0808">Transferase</keyword>
<dbReference type="GO" id="GO:0004851">
    <property type="term" value="F:uroporphyrin-III C-methyltransferase activity"/>
    <property type="evidence" value="ECO:0007669"/>
    <property type="project" value="UniProtKB-EC"/>
</dbReference>
<dbReference type="UniPathway" id="UPA00262">
    <property type="reaction ID" value="UER00211"/>
</dbReference>
<protein>
    <recommendedName>
        <fullName evidence="2">uroporphyrinogen-III C-methyltransferase</fullName>
        <ecNumber evidence="2">2.1.1.107</ecNumber>
    </recommendedName>
</protein>
<dbReference type="InterPro" id="IPR035996">
    <property type="entry name" value="4pyrrol_Methylase_sf"/>
</dbReference>
<keyword evidence="7" id="KW-0560">Oxidoreductase</keyword>
<dbReference type="InterPro" id="IPR000878">
    <property type="entry name" value="4pyrrol_Mease"/>
</dbReference>
<dbReference type="InterPro" id="IPR050161">
    <property type="entry name" value="Siro_Cobalamin_biosynth"/>
</dbReference>
<evidence type="ECO:0000256" key="11">
    <source>
        <dbReference type="ARBA" id="ARBA00025705"/>
    </source>
</evidence>